<feature type="region of interest" description="Disordered" evidence="1">
    <location>
        <begin position="32"/>
        <end position="67"/>
    </location>
</feature>
<dbReference type="AlphaFoldDB" id="A0A4S2LFT6"/>
<comment type="caution">
    <text evidence="2">The sequence shown here is derived from an EMBL/GenBank/DDBJ whole genome shotgun (WGS) entry which is preliminary data.</text>
</comment>
<proteinExistence type="predicted"/>
<evidence type="ECO:0000313" key="2">
    <source>
        <dbReference type="EMBL" id="TGZ59589.1"/>
    </source>
</evidence>
<gene>
    <name evidence="2" type="ORF">CRM22_008985</name>
</gene>
<dbReference type="EMBL" id="SJOL01008796">
    <property type="protein sequence ID" value="TGZ59589.1"/>
    <property type="molecule type" value="Genomic_DNA"/>
</dbReference>
<evidence type="ECO:0000256" key="1">
    <source>
        <dbReference type="SAM" id="MobiDB-lite"/>
    </source>
</evidence>
<keyword evidence="3" id="KW-1185">Reference proteome</keyword>
<evidence type="ECO:0000313" key="3">
    <source>
        <dbReference type="Proteomes" id="UP000308267"/>
    </source>
</evidence>
<dbReference type="Proteomes" id="UP000308267">
    <property type="component" value="Unassembled WGS sequence"/>
</dbReference>
<accession>A0A4S2LFT6</accession>
<name>A0A4S2LFT6_OPIFE</name>
<reference evidence="2 3" key="1">
    <citation type="journal article" date="2019" name="BMC Genomics">
        <title>New insights from Opisthorchis felineus genome: update on genomics of the epidemiologically important liver flukes.</title>
        <authorList>
            <person name="Ershov N.I."/>
            <person name="Mordvinov V.A."/>
            <person name="Prokhortchouk E.B."/>
            <person name="Pakharukova M.Y."/>
            <person name="Gunbin K.V."/>
            <person name="Ustyantsev K."/>
            <person name="Genaev M.A."/>
            <person name="Blinov A.G."/>
            <person name="Mazur A."/>
            <person name="Boulygina E."/>
            <person name="Tsygankova S."/>
            <person name="Khrameeva E."/>
            <person name="Chekanov N."/>
            <person name="Fan G."/>
            <person name="Xiao A."/>
            <person name="Zhang H."/>
            <person name="Xu X."/>
            <person name="Yang H."/>
            <person name="Solovyev V."/>
            <person name="Lee S.M."/>
            <person name="Liu X."/>
            <person name="Afonnikov D.A."/>
            <person name="Skryabin K.G."/>
        </authorList>
    </citation>
    <scope>NUCLEOTIDE SEQUENCE [LARGE SCALE GENOMIC DNA]</scope>
    <source>
        <strain evidence="2">AK-0245</strain>
        <tissue evidence="2">Whole organism</tissue>
    </source>
</reference>
<organism evidence="2 3">
    <name type="scientific">Opisthorchis felineus</name>
    <dbReference type="NCBI Taxonomy" id="147828"/>
    <lineage>
        <taxon>Eukaryota</taxon>
        <taxon>Metazoa</taxon>
        <taxon>Spiralia</taxon>
        <taxon>Lophotrochozoa</taxon>
        <taxon>Platyhelminthes</taxon>
        <taxon>Trematoda</taxon>
        <taxon>Digenea</taxon>
        <taxon>Opisthorchiida</taxon>
        <taxon>Opisthorchiata</taxon>
        <taxon>Opisthorchiidae</taxon>
        <taxon>Opisthorchis</taxon>
    </lineage>
</organism>
<protein>
    <submittedName>
        <fullName evidence="2">Uncharacterized protein</fullName>
    </submittedName>
</protein>
<feature type="compositionally biased region" description="Polar residues" evidence="1">
    <location>
        <begin position="32"/>
        <end position="52"/>
    </location>
</feature>
<sequence>MRRSRNRAVEAKSSQSVILKLVQLQFRLISQPSPRSHLNPSSHRVSRQQASDAHTADSDQSFRHVTQSSCPPAVTLICPHERERRVVGAFSQQTNGLATRLCIAVAIKSLLRDLLPTDMA</sequence>